<proteinExistence type="predicted"/>
<dbReference type="EMBL" id="NEVJ01000003">
    <property type="protein sequence ID" value="OZI20516.1"/>
    <property type="molecule type" value="Genomic_DNA"/>
</dbReference>
<evidence type="ECO:0000259" key="1">
    <source>
        <dbReference type="PROSITE" id="PS50868"/>
    </source>
</evidence>
<feature type="domain" description="Post-SET" evidence="1">
    <location>
        <begin position="77"/>
        <end position="93"/>
    </location>
</feature>
<sequence length="202" mass="21886">MNAAPFESASQALAFAFSFTMQQYDRPLVNRLADGPAREGKGLKGMDGAGQAAMIRRRVAKLTPLHQAVLVSRFAPAQIDCACGRPCCRGKLPNFEWQAGIRLLAEYGEREALKGCSINRHLTLLVLRKLLGHKLQLADIANTAGIAENTASSHHAKLKAWFRGESLGRNGEAPKEGVEQLAFAEIEAELQEARIVGMHAAA</sequence>
<evidence type="ECO:0000313" key="2">
    <source>
        <dbReference type="EMBL" id="OZI20516.1"/>
    </source>
</evidence>
<dbReference type="Proteomes" id="UP000216857">
    <property type="component" value="Unassembled WGS sequence"/>
</dbReference>
<organism evidence="2 3">
    <name type="scientific">Bordetella genomosp. 9</name>
    <dbReference type="NCBI Taxonomy" id="1416803"/>
    <lineage>
        <taxon>Bacteria</taxon>
        <taxon>Pseudomonadati</taxon>
        <taxon>Pseudomonadota</taxon>
        <taxon>Betaproteobacteria</taxon>
        <taxon>Burkholderiales</taxon>
        <taxon>Alcaligenaceae</taxon>
        <taxon>Bordetella</taxon>
    </lineage>
</organism>
<dbReference type="InterPro" id="IPR003616">
    <property type="entry name" value="Post-SET_dom"/>
</dbReference>
<dbReference type="AlphaFoldDB" id="A0A261R659"/>
<dbReference type="PROSITE" id="PS50868">
    <property type="entry name" value="POST_SET"/>
    <property type="match status" value="1"/>
</dbReference>
<accession>A0A261R659</accession>
<reference evidence="2" key="1">
    <citation type="submission" date="2017-05" db="EMBL/GenBank/DDBJ databases">
        <title>Complete and WGS of Bordetella genogroups.</title>
        <authorList>
            <person name="Spilker T."/>
            <person name="Lipuma J."/>
        </authorList>
    </citation>
    <scope>NUCLEOTIDE SEQUENCE</scope>
    <source>
        <strain evidence="2">AU21707</strain>
    </source>
</reference>
<comment type="caution">
    <text evidence="2">The sequence shown here is derived from an EMBL/GenBank/DDBJ whole genome shotgun (WGS) entry which is preliminary data.</text>
</comment>
<protein>
    <recommendedName>
        <fullName evidence="1">Post-SET domain-containing protein</fullName>
    </recommendedName>
</protein>
<keyword evidence="3" id="KW-1185">Reference proteome</keyword>
<dbReference type="RefSeq" id="WP_094849109.1">
    <property type="nucleotide sequence ID" value="NZ_NEVJ01000003.1"/>
</dbReference>
<name>A0A261R659_9BORD</name>
<evidence type="ECO:0000313" key="3">
    <source>
        <dbReference type="Proteomes" id="UP000216857"/>
    </source>
</evidence>
<gene>
    <name evidence="2" type="ORF">CAL26_23770</name>
</gene>
<dbReference type="OrthoDB" id="9115108at2"/>